<dbReference type="PANTHER" id="PTHR45703">
    <property type="entry name" value="DYNEIN HEAVY CHAIN"/>
    <property type="match status" value="1"/>
</dbReference>
<dbReference type="Gene3D" id="3.10.490.20">
    <property type="match status" value="1"/>
</dbReference>
<dbReference type="Gene3D" id="1.20.1270.280">
    <property type="match status" value="1"/>
</dbReference>
<reference evidence="5" key="1">
    <citation type="submission" date="2016-06" db="UniProtKB">
        <authorList>
            <consortium name="WormBaseParasite"/>
        </authorList>
    </citation>
    <scope>IDENTIFICATION</scope>
</reference>
<evidence type="ECO:0000259" key="4">
    <source>
        <dbReference type="Pfam" id="PF18199"/>
    </source>
</evidence>
<dbReference type="GO" id="GO:0030286">
    <property type="term" value="C:dynein complex"/>
    <property type="evidence" value="ECO:0007669"/>
    <property type="project" value="InterPro"/>
</dbReference>
<dbReference type="InterPro" id="IPR026983">
    <property type="entry name" value="DHC"/>
</dbReference>
<dbReference type="FunFam" id="1.20.1270.280:FF:000004">
    <property type="entry name" value="Cytoplasmic dynein heavy chain 2"/>
    <property type="match status" value="1"/>
</dbReference>
<dbReference type="FunFam" id="3.40.50.300:FF:000373">
    <property type="entry name" value="Cytoplasmic dynein heavy chain 2"/>
    <property type="match status" value="1"/>
</dbReference>
<dbReference type="FunFam" id="3.10.490.20:FF:000004">
    <property type="entry name" value="Cytoplasmic dynein heavy chain 2"/>
    <property type="match status" value="1"/>
</dbReference>
<evidence type="ECO:0000259" key="1">
    <source>
        <dbReference type="Pfam" id="PF03028"/>
    </source>
</evidence>
<dbReference type="Pfam" id="PF03028">
    <property type="entry name" value="Dynein_heavy"/>
    <property type="match status" value="1"/>
</dbReference>
<evidence type="ECO:0000259" key="2">
    <source>
        <dbReference type="Pfam" id="PF12781"/>
    </source>
</evidence>
<dbReference type="FunFam" id="1.10.8.720:FF:000003">
    <property type="entry name" value="Cytoplasmic dynein heavy chain 2"/>
    <property type="match status" value="1"/>
</dbReference>
<name>A0A183IIV1_9BILA</name>
<dbReference type="InterPro" id="IPR027417">
    <property type="entry name" value="P-loop_NTPase"/>
</dbReference>
<dbReference type="Pfam" id="PF12781">
    <property type="entry name" value="AAA_9"/>
    <property type="match status" value="1"/>
</dbReference>
<feature type="domain" description="Dynein heavy chain region D6 P-loop" evidence="1">
    <location>
        <begin position="299"/>
        <end position="407"/>
    </location>
</feature>
<dbReference type="FunFam" id="1.10.8.1220:FF:000002">
    <property type="entry name" value="cytoplasmic dynein 1 heavy chain 1-like"/>
    <property type="match status" value="1"/>
</dbReference>
<dbReference type="Gene3D" id="1.10.8.1220">
    <property type="match status" value="1"/>
</dbReference>
<dbReference type="WBParaSite" id="SBAD_0000370801-mRNA-1">
    <property type="protein sequence ID" value="SBAD_0000370801-mRNA-1"/>
    <property type="gene ID" value="SBAD_0000370801"/>
</dbReference>
<dbReference type="GO" id="GO:0045505">
    <property type="term" value="F:dynein intermediate chain binding"/>
    <property type="evidence" value="ECO:0007669"/>
    <property type="project" value="InterPro"/>
</dbReference>
<proteinExistence type="predicted"/>
<dbReference type="GO" id="GO:0051959">
    <property type="term" value="F:dynein light intermediate chain binding"/>
    <property type="evidence" value="ECO:0007669"/>
    <property type="project" value="InterPro"/>
</dbReference>
<dbReference type="PANTHER" id="PTHR45703:SF36">
    <property type="entry name" value="DYNEIN HEAVY CHAIN, CYTOPLASMIC"/>
    <property type="match status" value="1"/>
</dbReference>
<dbReference type="Gene3D" id="6.10.140.1060">
    <property type="match status" value="1"/>
</dbReference>
<evidence type="ECO:0000313" key="5">
    <source>
        <dbReference type="WBParaSite" id="SBAD_0000370801-mRNA-1"/>
    </source>
</evidence>
<dbReference type="InterPro" id="IPR035706">
    <property type="entry name" value="AAA_9"/>
</dbReference>
<dbReference type="GO" id="GO:0008569">
    <property type="term" value="F:minus-end-directed microtubule motor activity"/>
    <property type="evidence" value="ECO:0007669"/>
    <property type="project" value="InterPro"/>
</dbReference>
<dbReference type="Pfam" id="PF18199">
    <property type="entry name" value="Dynein_C"/>
    <property type="match status" value="1"/>
</dbReference>
<dbReference type="InterPro" id="IPR041228">
    <property type="entry name" value="Dynein_C"/>
</dbReference>
<dbReference type="InterPro" id="IPR043160">
    <property type="entry name" value="Dynein_C_barrel"/>
</dbReference>
<dbReference type="InterPro" id="IPR042219">
    <property type="entry name" value="AAA_lid_11_sf"/>
</dbReference>
<feature type="domain" description="Dynein heavy chain AAA lid" evidence="3">
    <location>
        <begin position="440"/>
        <end position="590"/>
    </location>
</feature>
<dbReference type="Pfam" id="PF18198">
    <property type="entry name" value="AAA_lid_11"/>
    <property type="match status" value="1"/>
</dbReference>
<sequence length="909" mass="103352">LRHLEKSLLQALNDSKGRILDDDHVITTLETLKHEAAEVNRKVLETETIIAEVEKTSQQYTPFANYCASVYFALEQLNQIHFLYQYSLKFFLEIFASVLNNNPHLTGVTDYAKRLSIITDDMFQVAYNRVARGLLHEDRLTFAILLCRIYLKGMKDEPSYDDEFNQLLFIGKSIGASAQLGTVEPIANLSREQVENLTRLSMLPAFSNFRNLIGDSDKFSKWLTSRDPETNVAVIWEEKQPLSKIAKTLYALLVIHALRPDRLLAAGHMFVKAVLGDNFMSESEKVFDFGKLVETEVSSQTPVLLCSAPGYDASGRVSDLAVELSKGITPIAIGSAEGFSLAENAINAASKSGRWVLLKNVHLAPQWLVQLEKKLHSLNPHPNFRLFLTMEIHPKLPVNLLRAGRIIVYEPPPGIKANLLRTFSTVSAQKMSKVPAERGRLYFLLAWLHAIVQERLTYTPLGWSKRYEFSEADLRVAFDTFDTWIEVAALGRSNLPSDKVPWEALQVLLSQCIYGGRIDNDFDQKLLECFIKKLFVSNSFNLDFALTDSIDEEGRKIIMPEGVRREQYIEWVDSIQYLQSPSWLGLPNNAETVLLTTRGQTMVRKLLKLSDQDDELAYNPKATELTSTDRPQWMSQIRDVAEGWLKLFPLKLLTLKRSTENIKDPLYRFFERELNLASRFLAELRHDLEDLILICKGQKKQTNHHRMLFSHLNKGLVPENWRVYNVPSGTTVSLWINDFAQRIKQFEAVYGSFMADQSRALKKFYVWLGGLFTPEAYITATRQYVAQANAWSLEELVLEVQEAEDFSELKMDECSFGVTGLKIMGAKCSAGTKLVISDDIWSNLKAVQLRWIHVPGGDVKKPDAITLPVYLHSNRSCLLFTLDFKVDSCVSPSVFYEHGVAIFCNTTLE</sequence>
<dbReference type="AlphaFoldDB" id="A0A183IIV1"/>
<feature type="domain" description="Dynein heavy chain C-terminal" evidence="4">
    <location>
        <begin position="597"/>
        <end position="904"/>
    </location>
</feature>
<organism evidence="5">
    <name type="scientific">Soboliphyme baturini</name>
    <dbReference type="NCBI Taxonomy" id="241478"/>
    <lineage>
        <taxon>Eukaryota</taxon>
        <taxon>Metazoa</taxon>
        <taxon>Ecdysozoa</taxon>
        <taxon>Nematoda</taxon>
        <taxon>Enoplea</taxon>
        <taxon>Dorylaimia</taxon>
        <taxon>Dioctophymatida</taxon>
        <taxon>Dioctophymatoidea</taxon>
        <taxon>Soboliphymatidae</taxon>
        <taxon>Soboliphyme</taxon>
    </lineage>
</organism>
<feature type="domain" description="Dynein heavy chain ATP-binding dynein motor region" evidence="2">
    <location>
        <begin position="1"/>
        <end position="39"/>
    </location>
</feature>
<accession>A0A183IIV1</accession>
<dbReference type="Gene3D" id="3.40.50.300">
    <property type="entry name" value="P-loop containing nucleotide triphosphate hydrolases"/>
    <property type="match status" value="1"/>
</dbReference>
<dbReference type="Gene3D" id="1.10.8.720">
    <property type="entry name" value="Region D6 of dynein motor"/>
    <property type="match status" value="1"/>
</dbReference>
<protein>
    <submittedName>
        <fullName evidence="5">Dynein_heavy domain-containing protein</fullName>
    </submittedName>
</protein>
<evidence type="ECO:0000259" key="3">
    <source>
        <dbReference type="Pfam" id="PF18198"/>
    </source>
</evidence>
<dbReference type="GO" id="GO:0007018">
    <property type="term" value="P:microtubule-based movement"/>
    <property type="evidence" value="ECO:0007669"/>
    <property type="project" value="InterPro"/>
</dbReference>
<dbReference type="InterPro" id="IPR004273">
    <property type="entry name" value="Dynein_heavy_D6_P-loop"/>
</dbReference>
<dbReference type="InterPro" id="IPR041658">
    <property type="entry name" value="AAA_lid_11"/>
</dbReference>